<name>A0ABN1IRY1_9CLOT</name>
<evidence type="ECO:0008006" key="4">
    <source>
        <dbReference type="Google" id="ProtNLM"/>
    </source>
</evidence>
<keyword evidence="1" id="KW-1133">Transmembrane helix</keyword>
<protein>
    <recommendedName>
        <fullName evidence="4">DUF4860 domain-containing protein</fullName>
    </recommendedName>
</protein>
<sequence length="174" mass="20015">MKKTHKYIIRILLVMGVITLFFYGAGNIGVSKTRIERDARKSHRIEENYEVAKSVSDTMAAMLFYHKDLDKFTYSLYLNPKGLSFGYYYRSGGSRGEIKEGICEFRYDEYGRALLSMNKEKVQRVEINNGQEIKSIDIDSEKPFSIVLPENCGIVKIYDKDNNIVPITSTLIND</sequence>
<evidence type="ECO:0000313" key="2">
    <source>
        <dbReference type="EMBL" id="GAA0720185.1"/>
    </source>
</evidence>
<evidence type="ECO:0000313" key="3">
    <source>
        <dbReference type="Proteomes" id="UP001500339"/>
    </source>
</evidence>
<keyword evidence="1" id="KW-0472">Membrane</keyword>
<dbReference type="Proteomes" id="UP001500339">
    <property type="component" value="Unassembled WGS sequence"/>
</dbReference>
<keyword evidence="3" id="KW-1185">Reference proteome</keyword>
<organism evidence="2 3">
    <name type="scientific">Clostridium malenominatum</name>
    <dbReference type="NCBI Taxonomy" id="1539"/>
    <lineage>
        <taxon>Bacteria</taxon>
        <taxon>Bacillati</taxon>
        <taxon>Bacillota</taxon>
        <taxon>Clostridia</taxon>
        <taxon>Eubacteriales</taxon>
        <taxon>Clostridiaceae</taxon>
        <taxon>Clostridium</taxon>
    </lineage>
</organism>
<dbReference type="EMBL" id="BAAACF010000001">
    <property type="protein sequence ID" value="GAA0720185.1"/>
    <property type="molecule type" value="Genomic_DNA"/>
</dbReference>
<dbReference type="RefSeq" id="WP_343767143.1">
    <property type="nucleotide sequence ID" value="NZ_BAAACF010000001.1"/>
</dbReference>
<reference evidence="2 3" key="1">
    <citation type="journal article" date="2019" name="Int. J. Syst. Evol. Microbiol.">
        <title>The Global Catalogue of Microorganisms (GCM) 10K type strain sequencing project: providing services to taxonomists for standard genome sequencing and annotation.</title>
        <authorList>
            <consortium name="The Broad Institute Genomics Platform"/>
            <consortium name="The Broad Institute Genome Sequencing Center for Infectious Disease"/>
            <person name="Wu L."/>
            <person name="Ma J."/>
        </authorList>
    </citation>
    <scope>NUCLEOTIDE SEQUENCE [LARGE SCALE GENOMIC DNA]</scope>
    <source>
        <strain evidence="2 3">JCM 1405</strain>
    </source>
</reference>
<gene>
    <name evidence="2" type="ORF">GCM10008905_09110</name>
</gene>
<evidence type="ECO:0000256" key="1">
    <source>
        <dbReference type="SAM" id="Phobius"/>
    </source>
</evidence>
<comment type="caution">
    <text evidence="2">The sequence shown here is derived from an EMBL/GenBank/DDBJ whole genome shotgun (WGS) entry which is preliminary data.</text>
</comment>
<proteinExistence type="predicted"/>
<keyword evidence="1" id="KW-0812">Transmembrane</keyword>
<accession>A0ABN1IRY1</accession>
<feature type="transmembrane region" description="Helical" evidence="1">
    <location>
        <begin position="7"/>
        <end position="25"/>
    </location>
</feature>